<dbReference type="InterPro" id="IPR020846">
    <property type="entry name" value="MFS_dom"/>
</dbReference>
<dbReference type="PROSITE" id="PS50850">
    <property type="entry name" value="MFS"/>
    <property type="match status" value="1"/>
</dbReference>
<dbReference type="AlphaFoldDB" id="A0A396S523"/>
<feature type="transmembrane region" description="Helical" evidence="6">
    <location>
        <begin position="344"/>
        <end position="368"/>
    </location>
</feature>
<feature type="transmembrane region" description="Helical" evidence="6">
    <location>
        <begin position="312"/>
        <end position="332"/>
    </location>
</feature>
<sequence length="416" mass="44681">MNRELAGSSNKRLILATLFIGWIVLFIDRTVISLAVVQMSEDLSLAPSDIGMVLSSFFIGYAFMQIPGGFLADRFGSRKVIITAVLAWSIFTALTGLAWSLASLILIRVLFGLGEGSYSPSAAKAISDYFPHKERTKAQSTMMSSNPIGMVAAPIICAPLLVALGWRFTFLLLSVLGIVVVLLVWKFFKKDKLNAEEMDKNAPKQEKGAYKELLRNSMIWKMVIIWFGISIAQWGLTAWMPTYLVQAKQINLTSAGFLTAIPALVSAVVAFLSGRLIDRLGAYTKTVVIISTLIVGLFVYLLIGSSSAWEAILYQSCASVGIAFMLAFVFSLPHRIMRAQVVGTTVGILNFGGQSAGIVAPLIMGFLISASGGSYTGAFMFVMGCSLLATIVSATLPGSILAKKVAAENSPAEVLG</sequence>
<dbReference type="InterPro" id="IPR011701">
    <property type="entry name" value="MFS"/>
</dbReference>
<dbReference type="GO" id="GO:0022857">
    <property type="term" value="F:transmembrane transporter activity"/>
    <property type="evidence" value="ECO:0007669"/>
    <property type="project" value="InterPro"/>
</dbReference>
<name>A0A396S523_9BACL</name>
<dbReference type="InterPro" id="IPR050382">
    <property type="entry name" value="MFS_Na/Anion_cotransporter"/>
</dbReference>
<protein>
    <submittedName>
        <fullName evidence="8">MFS transporter</fullName>
    </submittedName>
</protein>
<keyword evidence="5 6" id="KW-0472">Membrane</keyword>
<proteinExistence type="predicted"/>
<dbReference type="RefSeq" id="WP_118877194.1">
    <property type="nucleotide sequence ID" value="NZ_QWEI01000009.1"/>
</dbReference>
<reference evidence="8 9" key="1">
    <citation type="submission" date="2018-08" db="EMBL/GenBank/DDBJ databases">
        <title>Lysinibacillus sp. YLB-03 draft genome sequence.</title>
        <authorList>
            <person name="Yu L."/>
        </authorList>
    </citation>
    <scope>NUCLEOTIDE SEQUENCE [LARGE SCALE GENOMIC DNA]</scope>
    <source>
        <strain evidence="8 9">YLB-03</strain>
    </source>
</reference>
<feature type="transmembrane region" description="Helical" evidence="6">
    <location>
        <begin position="219"/>
        <end position="240"/>
    </location>
</feature>
<evidence type="ECO:0000259" key="7">
    <source>
        <dbReference type="PROSITE" id="PS50850"/>
    </source>
</evidence>
<keyword evidence="2" id="KW-0813">Transport</keyword>
<evidence type="ECO:0000256" key="2">
    <source>
        <dbReference type="ARBA" id="ARBA00022448"/>
    </source>
</evidence>
<keyword evidence="4 6" id="KW-1133">Transmembrane helix</keyword>
<feature type="transmembrane region" description="Helical" evidence="6">
    <location>
        <begin position="84"/>
        <end position="111"/>
    </location>
</feature>
<gene>
    <name evidence="8" type="ORF">D1B33_14885</name>
</gene>
<evidence type="ECO:0000313" key="9">
    <source>
        <dbReference type="Proteomes" id="UP000265692"/>
    </source>
</evidence>
<comment type="subcellular location">
    <subcellularLocation>
        <location evidence="1">Cell membrane</location>
        <topology evidence="1">Multi-pass membrane protein</topology>
    </subcellularLocation>
</comment>
<dbReference type="OrthoDB" id="9773404at2"/>
<feature type="transmembrane region" description="Helical" evidence="6">
    <location>
        <begin position="374"/>
        <end position="396"/>
    </location>
</feature>
<dbReference type="PANTHER" id="PTHR11662:SF399">
    <property type="entry name" value="FI19708P1-RELATED"/>
    <property type="match status" value="1"/>
</dbReference>
<dbReference type="Proteomes" id="UP000265692">
    <property type="component" value="Unassembled WGS sequence"/>
</dbReference>
<feature type="transmembrane region" description="Helical" evidence="6">
    <location>
        <begin position="12"/>
        <end position="32"/>
    </location>
</feature>
<dbReference type="EMBL" id="QWEI01000009">
    <property type="protein sequence ID" value="RHW34080.1"/>
    <property type="molecule type" value="Genomic_DNA"/>
</dbReference>
<dbReference type="CDD" id="cd17319">
    <property type="entry name" value="MFS_ExuT_GudP_like"/>
    <property type="match status" value="1"/>
</dbReference>
<feature type="transmembrane region" description="Helical" evidence="6">
    <location>
        <begin position="52"/>
        <end position="72"/>
    </location>
</feature>
<accession>A0A396S523</accession>
<keyword evidence="9" id="KW-1185">Reference proteome</keyword>
<feature type="transmembrane region" description="Helical" evidence="6">
    <location>
        <begin position="168"/>
        <end position="188"/>
    </location>
</feature>
<feature type="domain" description="Major facilitator superfamily (MFS) profile" evidence="7">
    <location>
        <begin position="14"/>
        <end position="401"/>
    </location>
</feature>
<evidence type="ECO:0000256" key="6">
    <source>
        <dbReference type="SAM" id="Phobius"/>
    </source>
</evidence>
<feature type="transmembrane region" description="Helical" evidence="6">
    <location>
        <begin position="252"/>
        <end position="274"/>
    </location>
</feature>
<feature type="transmembrane region" description="Helical" evidence="6">
    <location>
        <begin position="286"/>
        <end position="306"/>
    </location>
</feature>
<dbReference type="GO" id="GO:0005886">
    <property type="term" value="C:plasma membrane"/>
    <property type="evidence" value="ECO:0007669"/>
    <property type="project" value="UniProtKB-SubCell"/>
</dbReference>
<dbReference type="Gene3D" id="1.20.1250.20">
    <property type="entry name" value="MFS general substrate transporter like domains"/>
    <property type="match status" value="2"/>
</dbReference>
<comment type="caution">
    <text evidence="8">The sequence shown here is derived from an EMBL/GenBank/DDBJ whole genome shotgun (WGS) entry which is preliminary data.</text>
</comment>
<evidence type="ECO:0000256" key="1">
    <source>
        <dbReference type="ARBA" id="ARBA00004651"/>
    </source>
</evidence>
<dbReference type="PANTHER" id="PTHR11662">
    <property type="entry name" value="SOLUTE CARRIER FAMILY 17"/>
    <property type="match status" value="1"/>
</dbReference>
<evidence type="ECO:0000256" key="5">
    <source>
        <dbReference type="ARBA" id="ARBA00023136"/>
    </source>
</evidence>
<dbReference type="Pfam" id="PF07690">
    <property type="entry name" value="MFS_1"/>
    <property type="match status" value="1"/>
</dbReference>
<dbReference type="InterPro" id="IPR036259">
    <property type="entry name" value="MFS_trans_sf"/>
</dbReference>
<evidence type="ECO:0000313" key="8">
    <source>
        <dbReference type="EMBL" id="RHW34080.1"/>
    </source>
</evidence>
<evidence type="ECO:0000256" key="4">
    <source>
        <dbReference type="ARBA" id="ARBA00022989"/>
    </source>
</evidence>
<evidence type="ECO:0000256" key="3">
    <source>
        <dbReference type="ARBA" id="ARBA00022692"/>
    </source>
</evidence>
<keyword evidence="3 6" id="KW-0812">Transmembrane</keyword>
<organism evidence="8 9">
    <name type="scientific">Ureibacillus yapensis</name>
    <dbReference type="NCBI Taxonomy" id="2304605"/>
    <lineage>
        <taxon>Bacteria</taxon>
        <taxon>Bacillati</taxon>
        <taxon>Bacillota</taxon>
        <taxon>Bacilli</taxon>
        <taxon>Bacillales</taxon>
        <taxon>Caryophanaceae</taxon>
        <taxon>Ureibacillus</taxon>
    </lineage>
</organism>
<dbReference type="SUPFAM" id="SSF103473">
    <property type="entry name" value="MFS general substrate transporter"/>
    <property type="match status" value="1"/>
</dbReference>